<evidence type="ECO:0008006" key="3">
    <source>
        <dbReference type="Google" id="ProtNLM"/>
    </source>
</evidence>
<accession>A0A0R2B647</accession>
<dbReference type="EMBL" id="AYYR01000067">
    <property type="protein sequence ID" value="KRM74894.1"/>
    <property type="molecule type" value="Genomic_DNA"/>
</dbReference>
<dbReference type="AlphaFoldDB" id="A0A0R2B647"/>
<evidence type="ECO:0000313" key="1">
    <source>
        <dbReference type="EMBL" id="KRM74894.1"/>
    </source>
</evidence>
<reference evidence="1 2" key="1">
    <citation type="journal article" date="2015" name="Genome Announc.">
        <title>Expanding the biotechnology potential of lactobacilli through comparative genomics of 213 strains and associated genera.</title>
        <authorList>
            <person name="Sun Z."/>
            <person name="Harris H.M."/>
            <person name="McCann A."/>
            <person name="Guo C."/>
            <person name="Argimon S."/>
            <person name="Zhang W."/>
            <person name="Yang X."/>
            <person name="Jeffery I.B."/>
            <person name="Cooney J.C."/>
            <person name="Kagawa T.F."/>
            <person name="Liu W."/>
            <person name="Song Y."/>
            <person name="Salvetti E."/>
            <person name="Wrobel A."/>
            <person name="Rasinkangas P."/>
            <person name="Parkhill J."/>
            <person name="Rea M.C."/>
            <person name="O'Sullivan O."/>
            <person name="Ritari J."/>
            <person name="Douillard F.P."/>
            <person name="Paul Ross R."/>
            <person name="Yang R."/>
            <person name="Briner A.E."/>
            <person name="Felis G.E."/>
            <person name="de Vos W.M."/>
            <person name="Barrangou R."/>
            <person name="Klaenhammer T.R."/>
            <person name="Caufield P.W."/>
            <person name="Cui Y."/>
            <person name="Zhang H."/>
            <person name="O'Toole P.W."/>
        </authorList>
    </citation>
    <scope>NUCLEOTIDE SEQUENCE [LARGE SCALE GENOMIC DNA]</scope>
    <source>
        <strain evidence="1 2">DSM 20515</strain>
    </source>
</reference>
<proteinExistence type="predicted"/>
<dbReference type="STRING" id="33960.TY91_10310"/>
<name>A0A0R2B647_SECCO</name>
<evidence type="ECO:0000313" key="2">
    <source>
        <dbReference type="Proteomes" id="UP000051845"/>
    </source>
</evidence>
<comment type="caution">
    <text evidence="1">The sequence shown here is derived from an EMBL/GenBank/DDBJ whole genome shotgun (WGS) entry which is preliminary data.</text>
</comment>
<protein>
    <recommendedName>
        <fullName evidence="3">DAPG hydrolase PhiG domain-containing protein</fullName>
    </recommendedName>
</protein>
<dbReference type="Proteomes" id="UP000051845">
    <property type="component" value="Unassembled WGS sequence"/>
</dbReference>
<sequence length="252" mass="28824">MSNKDTHLKETYVQDWDRLRAQHLIARNALENAGKLEFKRYSSAKWADFVVSDRGVMTAKVQHDDVKGVTPEMIQWFFEHLGCVTTWNGIDFSGPAVSIYHLWHHRDHVAVTPLTDVNGQRNLGFLEGGKSKIHELTNEVNDVIYYEMETIELNTHTFTFNVMKNGKATGHVKHVYAPADDGCTFYAETAVGTETGNEIFNKTIVPKLYSKEAGMQWIAHNIQETGRMQDILPVLYAHQDKVYYDADLIKFD</sequence>
<gene>
    <name evidence="1" type="ORF">FC82_GL002838</name>
</gene>
<dbReference type="PATRIC" id="fig|1423733.4.peg.2963"/>
<organism evidence="1 2">
    <name type="scientific">Secundilactobacillus collinoides DSM 20515 = JCM 1123</name>
    <dbReference type="NCBI Taxonomy" id="1423733"/>
    <lineage>
        <taxon>Bacteria</taxon>
        <taxon>Bacillati</taxon>
        <taxon>Bacillota</taxon>
        <taxon>Bacilli</taxon>
        <taxon>Lactobacillales</taxon>
        <taxon>Lactobacillaceae</taxon>
        <taxon>Secundilactobacillus</taxon>
    </lineage>
</organism>
<dbReference type="RefSeq" id="WP_054760381.1">
    <property type="nucleotide sequence ID" value="NZ_AYYR01000067.1"/>
</dbReference>